<dbReference type="EMBL" id="BMRP01000054">
    <property type="protein sequence ID" value="GGU96996.1"/>
    <property type="molecule type" value="Genomic_DNA"/>
</dbReference>
<feature type="region of interest" description="Disordered" evidence="1">
    <location>
        <begin position="1"/>
        <end position="22"/>
    </location>
</feature>
<accession>A0ABQ2VLS6</accession>
<feature type="transmembrane region" description="Helical" evidence="2">
    <location>
        <begin position="140"/>
        <end position="162"/>
    </location>
</feature>
<sequence>MAMQDGAALDVRPGPDPARAAPEHHGAYHTAALFLALYASALTGWTVYGIVQGGGTVRDFVEGLFNPGASPASQLVGPWEWAFTAALLTTAGLALAHRRLARTAALLCGFLLLALSVREGVGLFDAAYRDQYSTDPLGGWVLATRALGLVVAVTVPVAMFPATEGWRSGRGTASPPKGRPRRLSRICGALFLLMGLARLALTVSALTTPGMDTARYLRGIVDGSVLGTLNLAASGEFTTVSSVVVLLVLGALAFRARRDIRGALLVFAAMQLYLTVRTVVWLTVTDFFNQSFETPEGALSMATTAYDLAAMTSVVVLATGRGFGTSEAYGERGGAGAAADG</sequence>
<evidence type="ECO:0000256" key="1">
    <source>
        <dbReference type="SAM" id="MobiDB-lite"/>
    </source>
</evidence>
<dbReference type="RefSeq" id="WP_189307875.1">
    <property type="nucleotide sequence ID" value="NZ_BMRP01000054.1"/>
</dbReference>
<protein>
    <submittedName>
        <fullName evidence="3">Uncharacterized protein</fullName>
    </submittedName>
</protein>
<feature type="transmembrane region" description="Helical" evidence="2">
    <location>
        <begin position="31"/>
        <end position="51"/>
    </location>
</feature>
<keyword evidence="4" id="KW-1185">Reference proteome</keyword>
<keyword evidence="2" id="KW-1133">Transmembrane helix</keyword>
<feature type="transmembrane region" description="Helical" evidence="2">
    <location>
        <begin position="79"/>
        <end position="97"/>
    </location>
</feature>
<organism evidence="3 4">
    <name type="scientific">Streptomyces albospinus</name>
    <dbReference type="NCBI Taxonomy" id="285515"/>
    <lineage>
        <taxon>Bacteria</taxon>
        <taxon>Bacillati</taxon>
        <taxon>Actinomycetota</taxon>
        <taxon>Actinomycetes</taxon>
        <taxon>Kitasatosporales</taxon>
        <taxon>Streptomycetaceae</taxon>
        <taxon>Streptomyces</taxon>
    </lineage>
</organism>
<name>A0ABQ2VLS6_9ACTN</name>
<feature type="transmembrane region" description="Helical" evidence="2">
    <location>
        <begin position="264"/>
        <end position="284"/>
    </location>
</feature>
<reference evidence="4" key="1">
    <citation type="journal article" date="2019" name="Int. J. Syst. Evol. Microbiol.">
        <title>The Global Catalogue of Microorganisms (GCM) 10K type strain sequencing project: providing services to taxonomists for standard genome sequencing and annotation.</title>
        <authorList>
            <consortium name="The Broad Institute Genomics Platform"/>
            <consortium name="The Broad Institute Genome Sequencing Center for Infectious Disease"/>
            <person name="Wu L."/>
            <person name="Ma J."/>
        </authorList>
    </citation>
    <scope>NUCLEOTIDE SEQUENCE [LARGE SCALE GENOMIC DNA]</scope>
    <source>
        <strain evidence="4">JCM 3399</strain>
    </source>
</reference>
<evidence type="ECO:0000256" key="2">
    <source>
        <dbReference type="SAM" id="Phobius"/>
    </source>
</evidence>
<feature type="transmembrane region" description="Helical" evidence="2">
    <location>
        <begin position="226"/>
        <end position="252"/>
    </location>
</feature>
<feature type="transmembrane region" description="Helical" evidence="2">
    <location>
        <begin position="104"/>
        <end position="128"/>
    </location>
</feature>
<keyword evidence="2" id="KW-0472">Membrane</keyword>
<proteinExistence type="predicted"/>
<feature type="transmembrane region" description="Helical" evidence="2">
    <location>
        <begin position="304"/>
        <end position="323"/>
    </location>
</feature>
<keyword evidence="2" id="KW-0812">Transmembrane</keyword>
<evidence type="ECO:0000313" key="4">
    <source>
        <dbReference type="Proteomes" id="UP000654471"/>
    </source>
</evidence>
<comment type="caution">
    <text evidence="3">The sequence shown here is derived from an EMBL/GenBank/DDBJ whole genome shotgun (WGS) entry which is preliminary data.</text>
</comment>
<dbReference type="Proteomes" id="UP000654471">
    <property type="component" value="Unassembled WGS sequence"/>
</dbReference>
<evidence type="ECO:0000313" key="3">
    <source>
        <dbReference type="EMBL" id="GGU96996.1"/>
    </source>
</evidence>
<gene>
    <name evidence="3" type="ORF">GCM10010211_75450</name>
</gene>
<feature type="transmembrane region" description="Helical" evidence="2">
    <location>
        <begin position="183"/>
        <end position="206"/>
    </location>
</feature>